<dbReference type="Proteomes" id="UP001163846">
    <property type="component" value="Unassembled WGS sequence"/>
</dbReference>
<gene>
    <name evidence="2" type="ORF">F5878DRAFT_661848</name>
</gene>
<evidence type="ECO:0000256" key="1">
    <source>
        <dbReference type="SAM" id="MobiDB-lite"/>
    </source>
</evidence>
<feature type="region of interest" description="Disordered" evidence="1">
    <location>
        <begin position="1"/>
        <end position="35"/>
    </location>
</feature>
<dbReference type="SUPFAM" id="SSF81383">
    <property type="entry name" value="F-box domain"/>
    <property type="match status" value="1"/>
</dbReference>
<dbReference type="EMBL" id="MU806227">
    <property type="protein sequence ID" value="KAJ3837725.1"/>
    <property type="molecule type" value="Genomic_DNA"/>
</dbReference>
<sequence>MQSDTLEVTMDSSSQSSNPPQTQVPPDTSRPQLPPELTDYILDYCHNDKNTLWTCSLVSRSFNTACRYHLFQKGIDISNTPEVRKDRAGEAVKVDEGNEDVGGSTGNAGSKGNEAHTFHDIGTKNEVATSFDYINCASSAASFVRTVLVPSSTVAASLQELSLIIRSSWSYSRSTAIPANAWLDELLALLPATKTVSSPSYDNASSPAARPSSPTQNHLRLRTLRIFRHGVDLSPFARRALHQNFANTVTTLAFFETTLQKRSLKSDMEWVCGFPKLEDILFYGHHHGETLVSENRDTGNSTTNDNLVIAAPSLWGKAHPESRFDLDEALDAQGAIVIRLPHTVRRLRLDLPGSALEEIMRWLLAHGSGSETRKMSSTNDKDDEGEKHFGIPRISALHLFRVMHTDLPALREYLRVCQNSLEDLMMFLYQSKTNLDDLDLSSHTAMRSVFLASNGSKPMKVLYEILLTLSMSPSFSQMRKIYLHIHQWQLVSTEDAWDSLDGLLQTLLESSSSSGKLQIFAVVDGRNCHPAYEVEEEVEATLGRLRKRLPLSTSKFMTQPISPYAQVKGAGNGARFTMINNKAKEVLDYVDEVYGRMRHGLLDVLTSLI</sequence>
<evidence type="ECO:0000313" key="3">
    <source>
        <dbReference type="Proteomes" id="UP001163846"/>
    </source>
</evidence>
<organism evidence="2 3">
    <name type="scientific">Lentinula raphanica</name>
    <dbReference type="NCBI Taxonomy" id="153919"/>
    <lineage>
        <taxon>Eukaryota</taxon>
        <taxon>Fungi</taxon>
        <taxon>Dikarya</taxon>
        <taxon>Basidiomycota</taxon>
        <taxon>Agaricomycotina</taxon>
        <taxon>Agaricomycetes</taxon>
        <taxon>Agaricomycetidae</taxon>
        <taxon>Agaricales</taxon>
        <taxon>Marasmiineae</taxon>
        <taxon>Omphalotaceae</taxon>
        <taxon>Lentinula</taxon>
    </lineage>
</organism>
<evidence type="ECO:0008006" key="4">
    <source>
        <dbReference type="Google" id="ProtNLM"/>
    </source>
</evidence>
<dbReference type="InterPro" id="IPR036047">
    <property type="entry name" value="F-box-like_dom_sf"/>
</dbReference>
<keyword evidence="3" id="KW-1185">Reference proteome</keyword>
<protein>
    <recommendedName>
        <fullName evidence="4">F-box domain-containing protein</fullName>
    </recommendedName>
</protein>
<accession>A0AA38P7I0</accession>
<feature type="compositionally biased region" description="Low complexity" evidence="1">
    <location>
        <begin position="12"/>
        <end position="26"/>
    </location>
</feature>
<reference evidence="2" key="1">
    <citation type="submission" date="2022-08" db="EMBL/GenBank/DDBJ databases">
        <authorList>
            <consortium name="DOE Joint Genome Institute"/>
            <person name="Min B."/>
            <person name="Riley R."/>
            <person name="Sierra-Patev S."/>
            <person name="Naranjo-Ortiz M."/>
            <person name="Looney B."/>
            <person name="Konkel Z."/>
            <person name="Slot J.C."/>
            <person name="Sakamoto Y."/>
            <person name="Steenwyk J.L."/>
            <person name="Rokas A."/>
            <person name="Carro J."/>
            <person name="Camarero S."/>
            <person name="Ferreira P."/>
            <person name="Molpeceres G."/>
            <person name="Ruiz-Duenas F.J."/>
            <person name="Serrano A."/>
            <person name="Henrissat B."/>
            <person name="Drula E."/>
            <person name="Hughes K.W."/>
            <person name="Mata J.L."/>
            <person name="Ishikawa N.K."/>
            <person name="Vargas-Isla R."/>
            <person name="Ushijima S."/>
            <person name="Smith C.A."/>
            <person name="Ahrendt S."/>
            <person name="Andreopoulos W."/>
            <person name="He G."/>
            <person name="Labutti K."/>
            <person name="Lipzen A."/>
            <person name="Ng V."/>
            <person name="Sandor L."/>
            <person name="Barry K."/>
            <person name="Martinez A.T."/>
            <person name="Xiao Y."/>
            <person name="Gibbons J.G."/>
            <person name="Terashima K."/>
            <person name="Hibbett D.S."/>
            <person name="Grigoriev I.V."/>
        </authorList>
    </citation>
    <scope>NUCLEOTIDE SEQUENCE</scope>
    <source>
        <strain evidence="2">TFB9207</strain>
    </source>
</reference>
<proteinExistence type="predicted"/>
<comment type="caution">
    <text evidence="2">The sequence shown here is derived from an EMBL/GenBank/DDBJ whole genome shotgun (WGS) entry which is preliminary data.</text>
</comment>
<evidence type="ECO:0000313" key="2">
    <source>
        <dbReference type="EMBL" id="KAJ3837725.1"/>
    </source>
</evidence>
<dbReference type="AlphaFoldDB" id="A0AA38P7I0"/>
<name>A0AA38P7I0_9AGAR</name>